<evidence type="ECO:0000313" key="2">
    <source>
        <dbReference type="Proteomes" id="UP000005636"/>
    </source>
</evidence>
<evidence type="ECO:0000313" key="1">
    <source>
        <dbReference type="EMBL" id="AEV19497.1"/>
    </source>
</evidence>
<reference evidence="1 2" key="1">
    <citation type="submission" date="2011-11" db="EMBL/GenBank/DDBJ databases">
        <title>Complete genome sequence of thermophilic Geobacillus thermoleovorans CCB_US3_UF5.</title>
        <authorList>
            <person name="Muhd Sakaff M.K.L."/>
            <person name="Abdul Rahman A.Y."/>
            <person name="Saito J.A."/>
            <person name="Hou S."/>
            <person name="Alam M."/>
        </authorList>
    </citation>
    <scope>NUCLEOTIDE SEQUENCE [LARGE SCALE GENOMIC DNA]</scope>
    <source>
        <strain evidence="1 2">CCB_US3_UF5</strain>
    </source>
</reference>
<keyword evidence="2" id="KW-1185">Reference proteome</keyword>
<protein>
    <submittedName>
        <fullName evidence="1">Uncharacterized protein</fullName>
    </submittedName>
</protein>
<dbReference type="Proteomes" id="UP000005636">
    <property type="component" value="Chromosome"/>
</dbReference>
<organism evidence="1 2">
    <name type="scientific">Geobacillus thermoleovorans CCB_US3_UF5</name>
    <dbReference type="NCBI Taxonomy" id="1111068"/>
    <lineage>
        <taxon>Bacteria</taxon>
        <taxon>Bacillati</taxon>
        <taxon>Bacillota</taxon>
        <taxon>Bacilli</taxon>
        <taxon>Bacillales</taxon>
        <taxon>Anoxybacillaceae</taxon>
        <taxon>Geobacillus</taxon>
        <taxon>Geobacillus thermoleovorans group</taxon>
    </lineage>
</organism>
<proteinExistence type="predicted"/>
<gene>
    <name evidence="1" type="ORF">GTCCBUS3UF5_21890</name>
</gene>
<name>A0ABM5MIH0_GEOTH</name>
<accession>A0ABM5MIH0</accession>
<sequence length="39" mass="4661">MYIFFNTKFKKLRNIFVQLKLMLKDVHITSPALIALVKH</sequence>
<dbReference type="EMBL" id="CP003125">
    <property type="protein sequence ID" value="AEV19497.1"/>
    <property type="molecule type" value="Genomic_DNA"/>
</dbReference>